<protein>
    <recommendedName>
        <fullName evidence="3">Cytochrome c-552/4 domain-containing protein</fullName>
    </recommendedName>
</protein>
<keyword evidence="1 2" id="KW-0732">Signal</keyword>
<evidence type="ECO:0000259" key="3">
    <source>
        <dbReference type="Pfam" id="PF13435"/>
    </source>
</evidence>
<feature type="domain" description="Cytochrome c-552/4" evidence="3">
    <location>
        <begin position="147"/>
        <end position="188"/>
    </location>
</feature>
<gene>
    <name evidence="4" type="ORF">HYZ11_14190</name>
</gene>
<accession>A0A932I2K4</accession>
<dbReference type="Pfam" id="PF13435">
    <property type="entry name" value="Cytochrome_C554"/>
    <property type="match status" value="1"/>
</dbReference>
<comment type="caution">
    <text evidence="4">The sequence shown here is derived from an EMBL/GenBank/DDBJ whole genome shotgun (WGS) entry which is preliminary data.</text>
</comment>
<reference evidence="4" key="1">
    <citation type="submission" date="2020-07" db="EMBL/GenBank/DDBJ databases">
        <title>Huge and variable diversity of episymbiotic CPR bacteria and DPANN archaea in groundwater ecosystems.</title>
        <authorList>
            <person name="He C.Y."/>
            <person name="Keren R."/>
            <person name="Whittaker M."/>
            <person name="Farag I.F."/>
            <person name="Doudna J."/>
            <person name="Cate J.H.D."/>
            <person name="Banfield J.F."/>
        </authorList>
    </citation>
    <scope>NUCLEOTIDE SEQUENCE</scope>
    <source>
        <strain evidence="4">NC_groundwater_763_Ag_S-0.2um_68_21</strain>
    </source>
</reference>
<dbReference type="InterPro" id="IPR051829">
    <property type="entry name" value="Multiheme_Cytochr_ET"/>
</dbReference>
<dbReference type="Gene3D" id="1.10.1130.10">
    <property type="entry name" value="Flavocytochrome C3, Chain A"/>
    <property type="match status" value="2"/>
</dbReference>
<evidence type="ECO:0000256" key="2">
    <source>
        <dbReference type="SAM" id="SignalP"/>
    </source>
</evidence>
<sequence length="379" mass="41183">MKYTLGCLLAGGLLLPAWAEAQPKEEKKAQPKYVGSQVCVTCHQAQQNDWVASGHPYKLRKAEDARRAGLPLPGGYTWDDISYVIGGRNWKLRYVDKQGYIITSTGVMPDAKRDIFSLKDVKRGTPGKNQFNLKDGTWSNYHPGQKNLKYDCGACHTTGYSKEGHQDGMPGIVGTWAEPGVGCEACHGPGGDHVGGKGYKGNIQVRPDKAMCGQCHIRGKADTIPASGGFIQHHEQYNELLANKHKALDCVTCHKPHVSAKFKDGLKVQCESCHPKQAADYKGSMMQLGGVKCADCHMARATKTAIQKGPHEADIRAHLFKISLDPAASMFTPDGKFAKGFLTVEYACLACHGGRTKEWAMDATKKGIHGYGKAVAGKK</sequence>
<dbReference type="PANTHER" id="PTHR35038">
    <property type="entry name" value="DISSIMILATORY SULFITE REDUCTASE SIRA"/>
    <property type="match status" value="1"/>
</dbReference>
<evidence type="ECO:0000313" key="4">
    <source>
        <dbReference type="EMBL" id="MBI3128750.1"/>
    </source>
</evidence>
<evidence type="ECO:0000256" key="1">
    <source>
        <dbReference type="ARBA" id="ARBA00022729"/>
    </source>
</evidence>
<feature type="signal peptide" evidence="2">
    <location>
        <begin position="1"/>
        <end position="21"/>
    </location>
</feature>
<dbReference type="AlphaFoldDB" id="A0A932I2K4"/>
<dbReference type="PANTHER" id="PTHR35038:SF8">
    <property type="entry name" value="C-TYPE POLYHEME CYTOCHROME OMCC"/>
    <property type="match status" value="1"/>
</dbReference>
<dbReference type="InterPro" id="IPR036280">
    <property type="entry name" value="Multihaem_cyt_sf"/>
</dbReference>
<name>A0A932I2K4_UNCTE</name>
<dbReference type="SUPFAM" id="SSF48695">
    <property type="entry name" value="Multiheme cytochromes"/>
    <property type="match status" value="1"/>
</dbReference>
<organism evidence="4 5">
    <name type="scientific">Tectimicrobiota bacterium</name>
    <dbReference type="NCBI Taxonomy" id="2528274"/>
    <lineage>
        <taxon>Bacteria</taxon>
        <taxon>Pseudomonadati</taxon>
        <taxon>Nitrospinota/Tectimicrobiota group</taxon>
        <taxon>Candidatus Tectimicrobiota</taxon>
    </lineage>
</organism>
<evidence type="ECO:0000313" key="5">
    <source>
        <dbReference type="Proteomes" id="UP000782312"/>
    </source>
</evidence>
<dbReference type="Proteomes" id="UP000782312">
    <property type="component" value="Unassembled WGS sequence"/>
</dbReference>
<proteinExistence type="predicted"/>
<dbReference type="InterPro" id="IPR023155">
    <property type="entry name" value="Cyt_c-552/4"/>
</dbReference>
<feature type="chain" id="PRO_5038010313" description="Cytochrome c-552/4 domain-containing protein" evidence="2">
    <location>
        <begin position="22"/>
        <end position="379"/>
    </location>
</feature>
<dbReference type="EMBL" id="JACPUR010000035">
    <property type="protein sequence ID" value="MBI3128750.1"/>
    <property type="molecule type" value="Genomic_DNA"/>
</dbReference>